<feature type="region of interest" description="Disordered" evidence="12">
    <location>
        <begin position="347"/>
        <end position="370"/>
    </location>
</feature>
<feature type="region of interest" description="Disordered" evidence="12">
    <location>
        <begin position="820"/>
        <end position="853"/>
    </location>
</feature>
<organism evidence="13 14">
    <name type="scientific">Clonorchis sinensis</name>
    <name type="common">Chinese liver fluke</name>
    <dbReference type="NCBI Taxonomy" id="79923"/>
    <lineage>
        <taxon>Eukaryota</taxon>
        <taxon>Metazoa</taxon>
        <taxon>Spiralia</taxon>
        <taxon>Lophotrochozoa</taxon>
        <taxon>Platyhelminthes</taxon>
        <taxon>Trematoda</taxon>
        <taxon>Digenea</taxon>
        <taxon>Opisthorchiida</taxon>
        <taxon>Opisthorchiata</taxon>
        <taxon>Opisthorchiidae</taxon>
        <taxon>Clonorchis</taxon>
    </lineage>
</organism>
<feature type="compositionally biased region" description="Low complexity" evidence="12">
    <location>
        <begin position="142"/>
        <end position="154"/>
    </location>
</feature>
<reference key="2">
    <citation type="submission" date="2011-10" db="EMBL/GenBank/DDBJ databases">
        <title>The genome and transcriptome sequence of Clonorchis sinensis provide insights into the carcinogenic liver fluke.</title>
        <authorList>
            <person name="Wang X."/>
            <person name="Huang Y."/>
            <person name="Chen W."/>
            <person name="Liu H."/>
            <person name="Guo L."/>
            <person name="Chen Y."/>
            <person name="Luo F."/>
            <person name="Zhou W."/>
            <person name="Sun J."/>
            <person name="Mao Q."/>
            <person name="Liang P."/>
            <person name="Zhou C."/>
            <person name="Tian Y."/>
            <person name="Men J."/>
            <person name="Lv X."/>
            <person name="Huang L."/>
            <person name="Zhou J."/>
            <person name="Hu Y."/>
            <person name="Li R."/>
            <person name="Zhang F."/>
            <person name="Lei H."/>
            <person name="Li X."/>
            <person name="Hu X."/>
            <person name="Liang C."/>
            <person name="Xu J."/>
            <person name="Wu Z."/>
            <person name="Yu X."/>
        </authorList>
    </citation>
    <scope>NUCLEOTIDE SEQUENCE</scope>
    <source>
        <strain>Henan</strain>
    </source>
</reference>
<feature type="region of interest" description="Disordered" evidence="12">
    <location>
        <begin position="889"/>
        <end position="909"/>
    </location>
</feature>
<dbReference type="Proteomes" id="UP000008909">
    <property type="component" value="Unassembled WGS sequence"/>
</dbReference>
<evidence type="ECO:0000256" key="9">
    <source>
        <dbReference type="ARBA" id="ARBA00023201"/>
    </source>
</evidence>
<feature type="compositionally biased region" description="Low complexity" evidence="12">
    <location>
        <begin position="90"/>
        <end position="104"/>
    </location>
</feature>
<comment type="similarity">
    <text evidence="11">Belongs to the amiloride-sensitive sodium channel (TC 1.A.6) family.</text>
</comment>
<feature type="region of interest" description="Disordered" evidence="12">
    <location>
        <begin position="1215"/>
        <end position="1240"/>
    </location>
</feature>
<gene>
    <name evidence="13" type="ORF">CLF_109181</name>
</gene>
<feature type="compositionally biased region" description="Low complexity" evidence="12">
    <location>
        <begin position="184"/>
        <end position="197"/>
    </location>
</feature>
<evidence type="ECO:0000256" key="10">
    <source>
        <dbReference type="ARBA" id="ARBA00023303"/>
    </source>
</evidence>
<keyword evidence="3 11" id="KW-0894">Sodium channel</keyword>
<evidence type="ECO:0000256" key="8">
    <source>
        <dbReference type="ARBA" id="ARBA00023136"/>
    </source>
</evidence>
<feature type="region of interest" description="Disordered" evidence="12">
    <location>
        <begin position="67"/>
        <end position="118"/>
    </location>
</feature>
<feature type="compositionally biased region" description="Polar residues" evidence="12">
    <location>
        <begin position="889"/>
        <end position="901"/>
    </location>
</feature>
<dbReference type="InterPro" id="IPR001873">
    <property type="entry name" value="ENaC"/>
</dbReference>
<feature type="compositionally biased region" description="Low complexity" evidence="12">
    <location>
        <begin position="215"/>
        <end position="224"/>
    </location>
</feature>
<feature type="compositionally biased region" description="Low complexity" evidence="12">
    <location>
        <begin position="251"/>
        <end position="263"/>
    </location>
</feature>
<evidence type="ECO:0000256" key="5">
    <source>
        <dbReference type="ARBA" id="ARBA00022989"/>
    </source>
</evidence>
<keyword evidence="9 11" id="KW-0739">Sodium transport</keyword>
<keyword evidence="7 11" id="KW-0406">Ion transport</keyword>
<evidence type="ECO:0000256" key="6">
    <source>
        <dbReference type="ARBA" id="ARBA00023053"/>
    </source>
</evidence>
<feature type="region of interest" description="Disordered" evidence="12">
    <location>
        <begin position="208"/>
        <end position="227"/>
    </location>
</feature>
<keyword evidence="6" id="KW-0915">Sodium</keyword>
<feature type="region of interest" description="Disordered" evidence="12">
    <location>
        <begin position="130"/>
        <end position="197"/>
    </location>
</feature>
<keyword evidence="4 11" id="KW-0812">Transmembrane</keyword>
<proteinExistence type="inferred from homology"/>
<dbReference type="GO" id="GO:0016020">
    <property type="term" value="C:membrane"/>
    <property type="evidence" value="ECO:0007669"/>
    <property type="project" value="UniProtKB-SubCell"/>
</dbReference>
<keyword evidence="5" id="KW-1133">Transmembrane helix</keyword>
<evidence type="ECO:0000256" key="12">
    <source>
        <dbReference type="SAM" id="MobiDB-lite"/>
    </source>
</evidence>
<dbReference type="Gene3D" id="1.10.287.770">
    <property type="entry name" value="YojJ-like"/>
    <property type="match status" value="1"/>
</dbReference>
<evidence type="ECO:0000256" key="7">
    <source>
        <dbReference type="ARBA" id="ARBA00023065"/>
    </source>
</evidence>
<evidence type="ECO:0000256" key="3">
    <source>
        <dbReference type="ARBA" id="ARBA00022461"/>
    </source>
</evidence>
<feature type="compositionally biased region" description="Polar residues" evidence="12">
    <location>
        <begin position="234"/>
        <end position="250"/>
    </location>
</feature>
<dbReference type="GO" id="GO:0005272">
    <property type="term" value="F:sodium channel activity"/>
    <property type="evidence" value="ECO:0007669"/>
    <property type="project" value="UniProtKB-KW"/>
</dbReference>
<evidence type="ECO:0000256" key="4">
    <source>
        <dbReference type="ARBA" id="ARBA00022692"/>
    </source>
</evidence>
<keyword evidence="10 11" id="KW-0407">Ion channel</keyword>
<keyword evidence="2 11" id="KW-0813">Transport</keyword>
<feature type="compositionally biased region" description="Polar residues" evidence="12">
    <location>
        <begin position="347"/>
        <end position="369"/>
    </location>
</feature>
<feature type="region of interest" description="Disordered" evidence="12">
    <location>
        <begin position="317"/>
        <end position="336"/>
    </location>
</feature>
<feature type="region of interest" description="Disordered" evidence="12">
    <location>
        <begin position="234"/>
        <end position="306"/>
    </location>
</feature>
<dbReference type="AlphaFoldDB" id="G7YSC0"/>
<feature type="compositionally biased region" description="Basic and acidic residues" evidence="12">
    <location>
        <begin position="75"/>
        <end position="89"/>
    </location>
</feature>
<dbReference type="EMBL" id="DF144097">
    <property type="protein sequence ID" value="GAA55850.1"/>
    <property type="molecule type" value="Genomic_DNA"/>
</dbReference>
<feature type="compositionally biased region" description="Basic and acidic residues" evidence="12">
    <location>
        <begin position="1225"/>
        <end position="1240"/>
    </location>
</feature>
<name>G7YSC0_CLOSI</name>
<feature type="compositionally biased region" description="Low complexity" evidence="12">
    <location>
        <begin position="293"/>
        <end position="306"/>
    </location>
</feature>
<reference evidence="13" key="1">
    <citation type="journal article" date="2011" name="Genome Biol.">
        <title>The draft genome of the carcinogenic human liver fluke Clonorchis sinensis.</title>
        <authorList>
            <person name="Wang X."/>
            <person name="Chen W."/>
            <person name="Huang Y."/>
            <person name="Sun J."/>
            <person name="Men J."/>
            <person name="Liu H."/>
            <person name="Luo F."/>
            <person name="Guo L."/>
            <person name="Lv X."/>
            <person name="Deng C."/>
            <person name="Zhou C."/>
            <person name="Fan Y."/>
            <person name="Li X."/>
            <person name="Huang L."/>
            <person name="Hu Y."/>
            <person name="Liang C."/>
            <person name="Hu X."/>
            <person name="Xu J."/>
            <person name="Yu X."/>
        </authorList>
    </citation>
    <scope>NUCLEOTIDE SEQUENCE [LARGE SCALE GENOMIC DNA]</scope>
    <source>
        <strain evidence="13">Henan</strain>
    </source>
</reference>
<feature type="compositionally biased region" description="Basic and acidic residues" evidence="12">
    <location>
        <begin position="105"/>
        <end position="114"/>
    </location>
</feature>
<keyword evidence="14" id="KW-1185">Reference proteome</keyword>
<evidence type="ECO:0000313" key="13">
    <source>
        <dbReference type="EMBL" id="GAA55850.1"/>
    </source>
</evidence>
<evidence type="ECO:0000256" key="11">
    <source>
        <dbReference type="RuleBase" id="RU000679"/>
    </source>
</evidence>
<dbReference type="Pfam" id="PF00858">
    <property type="entry name" value="ASC"/>
    <property type="match status" value="1"/>
</dbReference>
<evidence type="ECO:0000256" key="2">
    <source>
        <dbReference type="ARBA" id="ARBA00022448"/>
    </source>
</evidence>
<feature type="compositionally biased region" description="Low complexity" evidence="12">
    <location>
        <begin position="324"/>
        <end position="333"/>
    </location>
</feature>
<accession>G7YSC0</accession>
<sequence length="1240" mass="138145">MLKQQELAKYNQIEETSQPENAVGRWKKIHTKKYEMYLEMAMKIWIKITGTLAKIFDKKPTIGPGKTTPVTCTDQTEKRTSEIKTDTGKTEQTQGTRKTTPTKTDTSEKNHVTNDQEDEFEVATIANTQQQISENQKETKQTETTSSSVPTTTEFQPSNMTDIVETDELTSNQTVSTDHDEQTESATATETTEWTDEWSTPTVVLLNSSTPAPAPETTTTVKNESTTHEITETVGTFQTDSSQSDHVSNATEPTSSSVPTTTEFQPSNMTDIVETDELTSNQTVSTDHDEQTESATATETTEWTDEWSTPTVVLLNSSTPAPAPETTTTVKNESTTHEITETVGTFQTDSSQSDHVSNATEPASISSSMEVGFPPRNVTIVLDTSLPALDPGVSHGIDISTPLPFGNSCFPSSSPTMSTLVSVPTSEMSSTWTDLATNSSSTSHVGFTAPLDVILRNVSIPDGLFGQPHLCKPCECVLRCERQRQMQMLLKKFLRISRSLLYYTARAKFLKDYVNRVLNSLRIAIDRFLPSCLMSKHDIVKGLSVDRFKRCSVPWLSVNCVDLATVVGCPGAVYIELTSKLNRTSSSSIRVDCVHISKLSFKLSDYTSDYSAIQEISAGVTDFRHSATIRDYADVYYSRSALPNDDQVRLDKGRRALLHIESRATKDKMLQFDESVALRRYQIKVQRLPVGELVWNTSTTAISPIYQLLHNFTVRFNVQPPKSARSYRLTVMEQVPNARSFLCTTFELRSPSPKDRWSYLEVEIDQSASIDDPISFTIITHERGELPFSAYDRHIHTIINPKSIISLYFSKSVTSRLQTARNPCHEGPDAKSMAAEYAKSSEDSISSTEDPVDGVVGFPDKDWEIDERQVTWYEDFLDKLRLNLTQKNSLTTSGTQSNPRNPSKVDDRASQFQEKNKAVLLFGTAFLYGRESCGWAECWRQVLRECGCNCTLHVLGYNEAACRGGPACEKKHCVDQQISYKICPLPCVMTKFIKHNEVTVSGAEANISVGVCKLKLIRSESVHVATEEEIFSLAKLFSEVGGLCSLFIGFSCIFLFELLEAVILMHSAPNDPKSDENQTHRDEERSVRHTFPNQCCCPEVTQPSLMAGEPEETNGMLENTSFVCNNRFAVTSNNGSPEERLYVADSQNFLNVSENTGSICYLEDSYASNREITTNQSIANIPAVGPLEHKAVWKDDVLILPVWPAMLLIQDSSPFSAEVGQPDSPESKLVRSKHFQELRE</sequence>
<comment type="subcellular location">
    <subcellularLocation>
        <location evidence="1">Membrane</location>
        <topology evidence="1">Multi-pass membrane protein</topology>
    </subcellularLocation>
</comment>
<evidence type="ECO:0000256" key="1">
    <source>
        <dbReference type="ARBA" id="ARBA00004141"/>
    </source>
</evidence>
<evidence type="ECO:0000313" key="14">
    <source>
        <dbReference type="Proteomes" id="UP000008909"/>
    </source>
</evidence>
<protein>
    <submittedName>
        <fullName evidence="13">Uncharacterized protein</fullName>
    </submittedName>
</protein>
<keyword evidence="8" id="KW-0472">Membrane</keyword>